<evidence type="ECO:0000313" key="3">
    <source>
        <dbReference type="Proteomes" id="UP001501578"/>
    </source>
</evidence>
<organism evidence="2 3">
    <name type="scientific">Nonomuraea longicatena</name>
    <dbReference type="NCBI Taxonomy" id="83682"/>
    <lineage>
        <taxon>Bacteria</taxon>
        <taxon>Bacillati</taxon>
        <taxon>Actinomycetota</taxon>
        <taxon>Actinomycetes</taxon>
        <taxon>Streptosporangiales</taxon>
        <taxon>Streptosporangiaceae</taxon>
        <taxon>Nonomuraea</taxon>
    </lineage>
</organism>
<protein>
    <submittedName>
        <fullName evidence="2">Glycosyltransferase family 2 protein</fullName>
    </submittedName>
</protein>
<gene>
    <name evidence="2" type="ORF">GCM10009560_65830</name>
</gene>
<feature type="domain" description="Glycosyltransferase 2-like" evidence="1">
    <location>
        <begin position="5"/>
        <end position="111"/>
    </location>
</feature>
<dbReference type="RefSeq" id="WP_343954098.1">
    <property type="nucleotide sequence ID" value="NZ_BAAAHQ010000042.1"/>
</dbReference>
<dbReference type="InterPro" id="IPR001173">
    <property type="entry name" value="Glyco_trans_2-like"/>
</dbReference>
<sequence>MPLLSIITPSYLPVREQILEAYDSVRAQELPPGWELEWVVQEDGETGVVGEILPADPRVKIGTGRRSGVAPTRNLALARSKGTLIKNLDQDDILTPGALARDLEVLTSDPTVQWTTSRVLDLMPDGTTVGFDGDPPAGRLEPGFVLDYWRGHDYRLPVHPTTICIRRESALALGGWMAVPASEDTGLLIAASVVGVGYFRREVGLLYRKWPGQATARAGHHAAEERRLRMRLIDQRAEAIKALPAFRGERSATLCNIEGA</sequence>
<dbReference type="EMBL" id="BAAAHQ010000042">
    <property type="protein sequence ID" value="GAA0948453.1"/>
    <property type="molecule type" value="Genomic_DNA"/>
</dbReference>
<dbReference type="Proteomes" id="UP001501578">
    <property type="component" value="Unassembled WGS sequence"/>
</dbReference>
<dbReference type="Gene3D" id="3.90.550.10">
    <property type="entry name" value="Spore Coat Polysaccharide Biosynthesis Protein SpsA, Chain A"/>
    <property type="match status" value="1"/>
</dbReference>
<name>A0ABP4BAS7_9ACTN</name>
<proteinExistence type="predicted"/>
<accession>A0ABP4BAS7</accession>
<dbReference type="InterPro" id="IPR029044">
    <property type="entry name" value="Nucleotide-diphossugar_trans"/>
</dbReference>
<reference evidence="3" key="1">
    <citation type="journal article" date="2019" name="Int. J. Syst. Evol. Microbiol.">
        <title>The Global Catalogue of Microorganisms (GCM) 10K type strain sequencing project: providing services to taxonomists for standard genome sequencing and annotation.</title>
        <authorList>
            <consortium name="The Broad Institute Genomics Platform"/>
            <consortium name="The Broad Institute Genome Sequencing Center for Infectious Disease"/>
            <person name="Wu L."/>
            <person name="Ma J."/>
        </authorList>
    </citation>
    <scope>NUCLEOTIDE SEQUENCE [LARGE SCALE GENOMIC DNA]</scope>
    <source>
        <strain evidence="3">JCM 11136</strain>
    </source>
</reference>
<comment type="caution">
    <text evidence="2">The sequence shown here is derived from an EMBL/GenBank/DDBJ whole genome shotgun (WGS) entry which is preliminary data.</text>
</comment>
<dbReference type="SUPFAM" id="SSF53448">
    <property type="entry name" value="Nucleotide-diphospho-sugar transferases"/>
    <property type="match status" value="1"/>
</dbReference>
<dbReference type="Pfam" id="PF00535">
    <property type="entry name" value="Glycos_transf_2"/>
    <property type="match status" value="1"/>
</dbReference>
<keyword evidence="3" id="KW-1185">Reference proteome</keyword>
<evidence type="ECO:0000259" key="1">
    <source>
        <dbReference type="Pfam" id="PF00535"/>
    </source>
</evidence>
<evidence type="ECO:0000313" key="2">
    <source>
        <dbReference type="EMBL" id="GAA0948453.1"/>
    </source>
</evidence>